<gene>
    <name evidence="7" type="ORF">OKA05_18105</name>
</gene>
<keyword evidence="2" id="KW-0031">Aminopeptidase</keyword>
<dbReference type="Pfam" id="PF05343">
    <property type="entry name" value="Peptidase_M42"/>
    <property type="match status" value="1"/>
</dbReference>
<keyword evidence="8" id="KW-1185">Reference proteome</keyword>
<evidence type="ECO:0000313" key="7">
    <source>
        <dbReference type="EMBL" id="MCW1924485.1"/>
    </source>
</evidence>
<evidence type="ECO:0000256" key="6">
    <source>
        <dbReference type="PIRNR" id="PIRNR001123"/>
    </source>
</evidence>
<evidence type="ECO:0000256" key="4">
    <source>
        <dbReference type="ARBA" id="ARBA00022723"/>
    </source>
</evidence>
<dbReference type="InterPro" id="IPR051464">
    <property type="entry name" value="Peptidase_M42_aminopept"/>
</dbReference>
<keyword evidence="4" id="KW-0479">Metal-binding</keyword>
<dbReference type="CDD" id="cd05656">
    <property type="entry name" value="M42_Frv"/>
    <property type="match status" value="1"/>
</dbReference>
<reference evidence="7 8" key="1">
    <citation type="submission" date="2022-10" db="EMBL/GenBank/DDBJ databases">
        <title>Luteolibacter arcticus strain CCTCC AB 2014275, whole genome shotgun sequencing project.</title>
        <authorList>
            <person name="Zhao G."/>
            <person name="Shen L."/>
        </authorList>
    </citation>
    <scope>NUCLEOTIDE SEQUENCE [LARGE SCALE GENOMIC DNA]</scope>
    <source>
        <strain evidence="7 8">CCTCC AB 2014275</strain>
    </source>
</reference>
<dbReference type="InterPro" id="IPR023367">
    <property type="entry name" value="Peptidase_M42_dom2"/>
</dbReference>
<dbReference type="Proteomes" id="UP001320876">
    <property type="component" value="Unassembled WGS sequence"/>
</dbReference>
<proteinExistence type="inferred from homology"/>
<dbReference type="InterPro" id="IPR008007">
    <property type="entry name" value="Peptidase_M42"/>
</dbReference>
<keyword evidence="3" id="KW-0645">Protease</keyword>
<sequence>MAIDVALLSRICEAPGAPGFEKLIRELVLKEIQGLADEIRVDNMGNVVALKKGRSSAKRSMAAAHMDEIGFIVTHVDDKGFIRFNPLGGFDAKALTSQRVIVHGKKDIIGVMGAKPTHIMQPEDRNKPAKITDYFIDTGLPKKEVAKYVEVGNPVTRWSPLLEMGECVNVKSLDNRVCVFLLIEALRVLTKSRKKPAYDFYAVFTVQEEVGLRGANVSALEIKPDFGFGLDTTIAYDVPGSTPHERCTSLGEGAGIKIMDSSVICDYRMVAYMKKTADKHKIKWQPEILAAGGTDTAGLQRMVPGGSIAGAVSVPTRHIHQTIETVHRKDLQASIDLLVACVCELDKGDWSF</sequence>
<dbReference type="EMBL" id="JAPDDT010000008">
    <property type="protein sequence ID" value="MCW1924485.1"/>
    <property type="molecule type" value="Genomic_DNA"/>
</dbReference>
<name>A0ABT3GLY3_9BACT</name>
<evidence type="ECO:0000313" key="8">
    <source>
        <dbReference type="Proteomes" id="UP001320876"/>
    </source>
</evidence>
<comment type="caution">
    <text evidence="7">The sequence shown here is derived from an EMBL/GenBank/DDBJ whole genome shotgun (WGS) entry which is preliminary data.</text>
</comment>
<organism evidence="7 8">
    <name type="scientific">Luteolibacter arcticus</name>
    <dbReference type="NCBI Taxonomy" id="1581411"/>
    <lineage>
        <taxon>Bacteria</taxon>
        <taxon>Pseudomonadati</taxon>
        <taxon>Verrucomicrobiota</taxon>
        <taxon>Verrucomicrobiia</taxon>
        <taxon>Verrucomicrobiales</taxon>
        <taxon>Verrucomicrobiaceae</taxon>
        <taxon>Luteolibacter</taxon>
    </lineage>
</organism>
<dbReference type="SUPFAM" id="SSF53187">
    <property type="entry name" value="Zn-dependent exopeptidases"/>
    <property type="match status" value="1"/>
</dbReference>
<protein>
    <submittedName>
        <fullName evidence="7">M42 family metallopeptidase</fullName>
    </submittedName>
</protein>
<evidence type="ECO:0000256" key="5">
    <source>
        <dbReference type="ARBA" id="ARBA00022801"/>
    </source>
</evidence>
<dbReference type="Gene3D" id="3.40.630.10">
    <property type="entry name" value="Zn peptidases"/>
    <property type="match status" value="1"/>
</dbReference>
<evidence type="ECO:0000256" key="3">
    <source>
        <dbReference type="ARBA" id="ARBA00022670"/>
    </source>
</evidence>
<dbReference type="PANTHER" id="PTHR32481">
    <property type="entry name" value="AMINOPEPTIDASE"/>
    <property type="match status" value="1"/>
</dbReference>
<dbReference type="Gene3D" id="2.40.30.40">
    <property type="entry name" value="Peptidase M42, domain 2"/>
    <property type="match status" value="1"/>
</dbReference>
<evidence type="ECO:0000256" key="1">
    <source>
        <dbReference type="ARBA" id="ARBA00006272"/>
    </source>
</evidence>
<evidence type="ECO:0000256" key="2">
    <source>
        <dbReference type="ARBA" id="ARBA00022438"/>
    </source>
</evidence>
<dbReference type="PANTHER" id="PTHR32481:SF0">
    <property type="entry name" value="AMINOPEPTIDASE YPDE-RELATED"/>
    <property type="match status" value="1"/>
</dbReference>
<accession>A0ABT3GLY3</accession>
<dbReference type="RefSeq" id="WP_264488592.1">
    <property type="nucleotide sequence ID" value="NZ_JAPDDT010000008.1"/>
</dbReference>
<comment type="similarity">
    <text evidence="1 6">Belongs to the peptidase M42 family.</text>
</comment>
<dbReference type="SUPFAM" id="SSF101821">
    <property type="entry name" value="Aminopeptidase/glucanase lid domain"/>
    <property type="match status" value="1"/>
</dbReference>
<keyword evidence="5" id="KW-0378">Hydrolase</keyword>
<dbReference type="PIRSF" id="PIRSF001123">
    <property type="entry name" value="PepA_GA"/>
    <property type="match status" value="1"/>
</dbReference>